<reference evidence="1 2" key="1">
    <citation type="submission" date="2023-08" db="EMBL/GenBank/DDBJ databases">
        <authorList>
            <person name="Buchebner-Jance M."/>
        </authorList>
    </citation>
    <scope>NUCLEOTIDE SEQUENCE [LARGE SCALE GENOMIC DNA]</scope>
    <source>
        <strain evidence="1 2">NCIMB 15475</strain>
    </source>
</reference>
<evidence type="ECO:0000313" key="2">
    <source>
        <dbReference type="Proteomes" id="UP001229832"/>
    </source>
</evidence>
<dbReference type="EMBL" id="CP132485">
    <property type="protein sequence ID" value="WLV82683.1"/>
    <property type="molecule type" value="Genomic_DNA"/>
</dbReference>
<proteinExistence type="predicted"/>
<dbReference type="RefSeq" id="WP_168165289.1">
    <property type="nucleotide sequence ID" value="NZ_CP132484.1"/>
</dbReference>
<sequence>MAEVDNEKRIENAVNSHTDADTETVNVRIINAIQHVPIQEIHSLQEFEDLYRDED</sequence>
<name>A0ABD7Z6M6_LACZE</name>
<protein>
    <submittedName>
        <fullName evidence="1">Uncharacterized protein</fullName>
    </submittedName>
</protein>
<keyword evidence="2" id="KW-1185">Reference proteome</keyword>
<dbReference type="Proteomes" id="UP001229832">
    <property type="component" value="Chromosome"/>
</dbReference>
<gene>
    <name evidence="1" type="ORF">LACZS2_001865</name>
</gene>
<organism evidence="1 2">
    <name type="scientific">Lacticaseibacillus zeae subsp. silagei</name>
    <dbReference type="NCBI Taxonomy" id="3068307"/>
    <lineage>
        <taxon>Bacteria</taxon>
        <taxon>Bacillati</taxon>
        <taxon>Bacillota</taxon>
        <taxon>Bacilli</taxon>
        <taxon>Lactobacillales</taxon>
        <taxon>Lactobacillaceae</taxon>
        <taxon>Lacticaseibacillus</taxon>
    </lineage>
</organism>
<dbReference type="AlphaFoldDB" id="A0ABD7Z6M6"/>
<accession>A0ABD7Z6M6</accession>
<evidence type="ECO:0000313" key="1">
    <source>
        <dbReference type="EMBL" id="WLV82683.1"/>
    </source>
</evidence>
<dbReference type="GeneID" id="93268944"/>